<dbReference type="AlphaFoldDB" id="A0A1M7FIX6"/>
<dbReference type="InterPro" id="IPR045361">
    <property type="entry name" value="CIS_tube_prot_N"/>
</dbReference>
<dbReference type="OrthoDB" id="9815939at2"/>
<dbReference type="PROSITE" id="PS51782">
    <property type="entry name" value="LYSM"/>
    <property type="match status" value="1"/>
</dbReference>
<accession>A0A1M7FIX6</accession>
<dbReference type="InterPro" id="IPR036779">
    <property type="entry name" value="LysM_dom_sf"/>
</dbReference>
<protein>
    <recommendedName>
        <fullName evidence="1">LysM domain-containing protein</fullName>
    </recommendedName>
</protein>
<evidence type="ECO:0000259" key="1">
    <source>
        <dbReference type="PROSITE" id="PS51782"/>
    </source>
</evidence>
<evidence type="ECO:0000313" key="3">
    <source>
        <dbReference type="Proteomes" id="UP000184028"/>
    </source>
</evidence>
<sequence>MALLKLKIEAFSDPECTASVGDPIEAMFNPNTYTRKYKAQYNAPKVIGQNDRTLIFQALVGNDMTLKLIADGTGVVPLPKGILDVDDYIKKIKQLTYSYNGLKHRPNYLTIVWGSLSMICVCKALNVSYNLFKEDGTALRASIELMLSGTSDFVTVAKEAKKSSPDLTHIRTVKAGDTLPLMTFRIYGDSSYYMEVAKINNLTSINAIKPGDQLYFPPIKK</sequence>
<dbReference type="InterPro" id="IPR018392">
    <property type="entry name" value="LysM"/>
</dbReference>
<dbReference type="Pfam" id="PF19266">
    <property type="entry name" value="CIS_tube"/>
    <property type="match status" value="1"/>
</dbReference>
<reference evidence="3" key="1">
    <citation type="submission" date="2016-11" db="EMBL/GenBank/DDBJ databases">
        <authorList>
            <person name="Varghese N."/>
            <person name="Submissions S."/>
        </authorList>
    </citation>
    <scope>NUCLEOTIDE SEQUENCE [LARGE SCALE GENOMIC DNA]</scope>
    <source>
        <strain evidence="3">DSM 24724</strain>
    </source>
</reference>
<feature type="domain" description="LysM" evidence="1">
    <location>
        <begin position="169"/>
        <end position="216"/>
    </location>
</feature>
<dbReference type="RefSeq" id="WP_068842359.1">
    <property type="nucleotide sequence ID" value="NZ_FRBT01000003.1"/>
</dbReference>
<organism evidence="2 3">
    <name type="scientific">Flavobacterium chilense</name>
    <dbReference type="NCBI Taxonomy" id="946677"/>
    <lineage>
        <taxon>Bacteria</taxon>
        <taxon>Pseudomonadati</taxon>
        <taxon>Bacteroidota</taxon>
        <taxon>Flavobacteriia</taxon>
        <taxon>Flavobacteriales</taxon>
        <taxon>Flavobacteriaceae</taxon>
        <taxon>Flavobacterium</taxon>
    </lineage>
</organism>
<dbReference type="Proteomes" id="UP000184028">
    <property type="component" value="Unassembled WGS sequence"/>
</dbReference>
<dbReference type="EMBL" id="FRBT01000003">
    <property type="protein sequence ID" value="SHM03915.1"/>
    <property type="molecule type" value="Genomic_DNA"/>
</dbReference>
<dbReference type="CDD" id="cd00118">
    <property type="entry name" value="LysM"/>
    <property type="match status" value="1"/>
</dbReference>
<evidence type="ECO:0000313" key="2">
    <source>
        <dbReference type="EMBL" id="SHM03915.1"/>
    </source>
</evidence>
<gene>
    <name evidence="2" type="ORF">SAMN05444484_103392</name>
</gene>
<proteinExistence type="predicted"/>
<keyword evidence="3" id="KW-1185">Reference proteome</keyword>
<dbReference type="Gene3D" id="3.10.350.10">
    <property type="entry name" value="LysM domain"/>
    <property type="match status" value="1"/>
</dbReference>
<dbReference type="STRING" id="946677.SAMN05444484_103392"/>
<name>A0A1M7FIX6_9FLAO</name>